<dbReference type="OrthoDB" id="5194848at2"/>
<keyword evidence="4" id="KW-1185">Reference proteome</keyword>
<organism evidence="3 4">
    <name type="scientific">Geodermatophilus saharensis</name>
    <dbReference type="NCBI Taxonomy" id="1137994"/>
    <lineage>
        <taxon>Bacteria</taxon>
        <taxon>Bacillati</taxon>
        <taxon>Actinomycetota</taxon>
        <taxon>Actinomycetes</taxon>
        <taxon>Geodermatophilales</taxon>
        <taxon>Geodermatophilaceae</taxon>
        <taxon>Geodermatophilus</taxon>
    </lineage>
</organism>
<reference evidence="4" key="1">
    <citation type="submission" date="2017-06" db="EMBL/GenBank/DDBJ databases">
        <authorList>
            <person name="Varghese N."/>
            <person name="Submissions S."/>
        </authorList>
    </citation>
    <scope>NUCLEOTIDE SEQUENCE [LARGE SCALE GENOMIC DNA]</scope>
    <source>
        <strain evidence="4">DSM 45423</strain>
    </source>
</reference>
<feature type="compositionally biased region" description="Gly residues" evidence="1">
    <location>
        <begin position="191"/>
        <end position="202"/>
    </location>
</feature>
<feature type="compositionally biased region" description="Low complexity" evidence="1">
    <location>
        <begin position="172"/>
        <end position="181"/>
    </location>
</feature>
<feature type="chain" id="PRO_5012489497" evidence="2">
    <location>
        <begin position="28"/>
        <end position="208"/>
    </location>
</feature>
<name>A0A239DH17_9ACTN</name>
<keyword evidence="2" id="KW-0732">Signal</keyword>
<dbReference type="Proteomes" id="UP000198386">
    <property type="component" value="Unassembled WGS sequence"/>
</dbReference>
<accession>A0A239DH17</accession>
<dbReference type="RefSeq" id="WP_089403848.1">
    <property type="nucleotide sequence ID" value="NZ_FZOH01000003.1"/>
</dbReference>
<dbReference type="AlphaFoldDB" id="A0A239DH17"/>
<feature type="region of interest" description="Disordered" evidence="1">
    <location>
        <begin position="171"/>
        <end position="208"/>
    </location>
</feature>
<dbReference type="EMBL" id="FZOH01000003">
    <property type="protein sequence ID" value="SNS31312.1"/>
    <property type="molecule type" value="Genomic_DNA"/>
</dbReference>
<evidence type="ECO:0000256" key="1">
    <source>
        <dbReference type="SAM" id="MobiDB-lite"/>
    </source>
</evidence>
<evidence type="ECO:0000256" key="2">
    <source>
        <dbReference type="SAM" id="SignalP"/>
    </source>
</evidence>
<sequence>MRKKLVMATAAGALAVGGLAFAVPAVADDDPTTGTASPAEDRIRDALSGLVEDGTITQEQADRVATTLGDGDWHDGWHGGWGWGWGGSSVLTDTLGLSEEELRTALEADGASLASVAEAQGVAVEDLVAALVQEAREGIASAVEDGRLTQEQADEWLADLESRVTEWVQATGPWDGPWEGPGDVDGDGDPDGWGGWHGWGHGHGADGD</sequence>
<evidence type="ECO:0000313" key="3">
    <source>
        <dbReference type="EMBL" id="SNS31312.1"/>
    </source>
</evidence>
<feature type="signal peptide" evidence="2">
    <location>
        <begin position="1"/>
        <end position="27"/>
    </location>
</feature>
<gene>
    <name evidence="3" type="ORF">SAMN04488107_2159</name>
</gene>
<protein>
    <submittedName>
        <fullName evidence="3">Uncharacterized protein</fullName>
    </submittedName>
</protein>
<evidence type="ECO:0000313" key="4">
    <source>
        <dbReference type="Proteomes" id="UP000198386"/>
    </source>
</evidence>
<proteinExistence type="predicted"/>